<dbReference type="RefSeq" id="WP_090070797.1">
    <property type="nucleotide sequence ID" value="NZ_FOVR01000003.1"/>
</dbReference>
<feature type="transmembrane region" description="Helical" evidence="8">
    <location>
        <begin position="187"/>
        <end position="209"/>
    </location>
</feature>
<dbReference type="InterPro" id="IPR048279">
    <property type="entry name" value="MdtK-like"/>
</dbReference>
<dbReference type="GO" id="GO:0015297">
    <property type="term" value="F:antiporter activity"/>
    <property type="evidence" value="ECO:0007669"/>
    <property type="project" value="InterPro"/>
</dbReference>
<feature type="transmembrane region" description="Helical" evidence="8">
    <location>
        <begin position="255"/>
        <end position="277"/>
    </location>
</feature>
<feature type="transmembrane region" description="Helical" evidence="8">
    <location>
        <begin position="31"/>
        <end position="52"/>
    </location>
</feature>
<keyword evidence="4 8" id="KW-0812">Transmembrane</keyword>
<evidence type="ECO:0000256" key="1">
    <source>
        <dbReference type="ARBA" id="ARBA00004429"/>
    </source>
</evidence>
<dbReference type="Pfam" id="PF01554">
    <property type="entry name" value="MatE"/>
    <property type="match status" value="2"/>
</dbReference>
<feature type="transmembrane region" description="Helical" evidence="8">
    <location>
        <begin position="72"/>
        <end position="101"/>
    </location>
</feature>
<evidence type="ECO:0000256" key="4">
    <source>
        <dbReference type="ARBA" id="ARBA00022692"/>
    </source>
</evidence>
<keyword evidence="2" id="KW-0813">Transport</keyword>
<dbReference type="InterPro" id="IPR052031">
    <property type="entry name" value="Membrane_Transporter-Flippase"/>
</dbReference>
<dbReference type="AlphaFoldDB" id="A0A1I5EIR5"/>
<protein>
    <submittedName>
        <fullName evidence="9">Putative efflux protein, MATE family</fullName>
    </submittedName>
</protein>
<evidence type="ECO:0000256" key="2">
    <source>
        <dbReference type="ARBA" id="ARBA00022448"/>
    </source>
</evidence>
<accession>A0A1I5EIR5</accession>
<keyword evidence="5 8" id="KW-1133">Transmembrane helix</keyword>
<dbReference type="PANTHER" id="PTHR43549:SF2">
    <property type="entry name" value="MULTIDRUG RESISTANCE PROTEIN NORM-RELATED"/>
    <property type="match status" value="1"/>
</dbReference>
<evidence type="ECO:0000256" key="5">
    <source>
        <dbReference type="ARBA" id="ARBA00022989"/>
    </source>
</evidence>
<keyword evidence="6 8" id="KW-0472">Membrane</keyword>
<feature type="transmembrane region" description="Helical" evidence="8">
    <location>
        <begin position="113"/>
        <end position="135"/>
    </location>
</feature>
<dbReference type="InterPro" id="IPR002528">
    <property type="entry name" value="MATE_fam"/>
</dbReference>
<feature type="transmembrane region" description="Helical" evidence="8">
    <location>
        <begin position="408"/>
        <end position="428"/>
    </location>
</feature>
<reference evidence="9 10" key="1">
    <citation type="submission" date="2016-10" db="EMBL/GenBank/DDBJ databases">
        <authorList>
            <person name="de Groot N.N."/>
        </authorList>
    </citation>
    <scope>NUCLEOTIDE SEQUENCE [LARGE SCALE GENOMIC DNA]</scope>
    <source>
        <strain evidence="9 10">CGMCC 1.9157</strain>
    </source>
</reference>
<keyword evidence="10" id="KW-1185">Reference proteome</keyword>
<evidence type="ECO:0000256" key="8">
    <source>
        <dbReference type="SAM" id="Phobius"/>
    </source>
</evidence>
<evidence type="ECO:0000313" key="9">
    <source>
        <dbReference type="EMBL" id="SFO11280.1"/>
    </source>
</evidence>
<feature type="transmembrane region" description="Helical" evidence="8">
    <location>
        <begin position="155"/>
        <end position="175"/>
    </location>
</feature>
<dbReference type="PIRSF" id="PIRSF006603">
    <property type="entry name" value="DinF"/>
    <property type="match status" value="1"/>
</dbReference>
<organism evidence="9 10">
    <name type="scientific">Cohaesibacter marisflavi</name>
    <dbReference type="NCBI Taxonomy" id="655353"/>
    <lineage>
        <taxon>Bacteria</taxon>
        <taxon>Pseudomonadati</taxon>
        <taxon>Pseudomonadota</taxon>
        <taxon>Alphaproteobacteria</taxon>
        <taxon>Hyphomicrobiales</taxon>
        <taxon>Cohaesibacteraceae</taxon>
    </lineage>
</organism>
<feature type="transmembrane region" description="Helical" evidence="8">
    <location>
        <begin position="371"/>
        <end position="396"/>
    </location>
</feature>
<dbReference type="NCBIfam" id="TIGR00797">
    <property type="entry name" value="matE"/>
    <property type="match status" value="1"/>
</dbReference>
<dbReference type="GO" id="GO:0005886">
    <property type="term" value="C:plasma membrane"/>
    <property type="evidence" value="ECO:0007669"/>
    <property type="project" value="UniProtKB-SubCell"/>
</dbReference>
<sequence>MTEKITQPSSAAASQPKTDTSQRAKFVTGSIFRHVVTMTATGAVGMIAVFMVDLANLFYISLLGQAELAAAIGYSATIMFFNNSLSIGMMIGGSAIIARALGEERKELAKRRAGSALIAVFLMMIVMAGLVFAFIPELLTFIGAKGDTHSIAVSFLSIVIPSMPFLGISMMLAGIMRANGDAKGSMYVTLAGGFASAILDPIFIFGFGLGIEGAAIASVLSRFVMIGMGIRGTLFVKQILAKPDSLEDLFSQWRVLFPIAIPAMLTNVATPVGNAYVTMSIADYGDQAVAGWAIIGRIQPLAWTALFALSGSVGPIFGQNLGAGLHHRVKLTLRDSMYFILGYSLFVWFILFVAQGMIVDIFQAEGDAADFVRFFCTWIAPSSIFMGFLFVSNAAFNNLGHPAYSTAFNWGRSTLGTIPTVMLGTYLAGAEGALLGQAVGAVIFGLMAILTCFYVINKQHGHGGAADTNPVENWYRRALSPFSSGKGNM</sequence>
<evidence type="ECO:0000256" key="7">
    <source>
        <dbReference type="SAM" id="MobiDB-lite"/>
    </source>
</evidence>
<dbReference type="OrthoDB" id="9806302at2"/>
<evidence type="ECO:0000313" key="10">
    <source>
        <dbReference type="Proteomes" id="UP000199236"/>
    </source>
</evidence>
<gene>
    <name evidence="9" type="ORF">SAMN04488056_103198</name>
</gene>
<proteinExistence type="predicted"/>
<keyword evidence="3" id="KW-1003">Cell membrane</keyword>
<evidence type="ECO:0000256" key="3">
    <source>
        <dbReference type="ARBA" id="ARBA00022475"/>
    </source>
</evidence>
<feature type="transmembrane region" description="Helical" evidence="8">
    <location>
        <begin position="215"/>
        <end position="234"/>
    </location>
</feature>
<dbReference type="STRING" id="655353.SAMN04488056_103198"/>
<dbReference type="Proteomes" id="UP000199236">
    <property type="component" value="Unassembled WGS sequence"/>
</dbReference>
<comment type="subcellular location">
    <subcellularLocation>
        <location evidence="1">Cell inner membrane</location>
        <topology evidence="1">Multi-pass membrane protein</topology>
    </subcellularLocation>
</comment>
<dbReference type="GO" id="GO:0042910">
    <property type="term" value="F:xenobiotic transmembrane transporter activity"/>
    <property type="evidence" value="ECO:0007669"/>
    <property type="project" value="InterPro"/>
</dbReference>
<evidence type="ECO:0000256" key="6">
    <source>
        <dbReference type="ARBA" id="ARBA00023136"/>
    </source>
</evidence>
<feature type="transmembrane region" description="Helical" evidence="8">
    <location>
        <begin position="434"/>
        <end position="456"/>
    </location>
</feature>
<feature type="region of interest" description="Disordered" evidence="7">
    <location>
        <begin position="1"/>
        <end position="21"/>
    </location>
</feature>
<feature type="transmembrane region" description="Helical" evidence="8">
    <location>
        <begin position="338"/>
        <end position="359"/>
    </location>
</feature>
<dbReference type="EMBL" id="FOVR01000003">
    <property type="protein sequence ID" value="SFO11280.1"/>
    <property type="molecule type" value="Genomic_DNA"/>
</dbReference>
<dbReference type="PANTHER" id="PTHR43549">
    <property type="entry name" value="MULTIDRUG RESISTANCE PROTEIN YPNP-RELATED"/>
    <property type="match status" value="1"/>
</dbReference>
<feature type="transmembrane region" description="Helical" evidence="8">
    <location>
        <begin position="289"/>
        <end position="317"/>
    </location>
</feature>
<name>A0A1I5EIR5_9HYPH</name>